<dbReference type="Pfam" id="PF07714">
    <property type="entry name" value="PK_Tyr_Ser-Thr"/>
    <property type="match status" value="1"/>
</dbReference>
<gene>
    <name evidence="3" type="ORF">TrLO_g15468</name>
</gene>
<dbReference type="Proteomes" id="UP001165122">
    <property type="component" value="Unassembled WGS sequence"/>
</dbReference>
<organism evidence="3 4">
    <name type="scientific">Triparma laevis f. longispina</name>
    <dbReference type="NCBI Taxonomy" id="1714387"/>
    <lineage>
        <taxon>Eukaryota</taxon>
        <taxon>Sar</taxon>
        <taxon>Stramenopiles</taxon>
        <taxon>Ochrophyta</taxon>
        <taxon>Bolidophyceae</taxon>
        <taxon>Parmales</taxon>
        <taxon>Triparmaceae</taxon>
        <taxon>Triparma</taxon>
    </lineage>
</organism>
<feature type="compositionally biased region" description="Low complexity" evidence="1">
    <location>
        <begin position="16"/>
        <end position="30"/>
    </location>
</feature>
<reference evidence="4" key="1">
    <citation type="journal article" date="2023" name="Commun. Biol.">
        <title>Genome analysis of Parmales, the sister group of diatoms, reveals the evolutionary specialization of diatoms from phago-mixotrophs to photoautotrophs.</title>
        <authorList>
            <person name="Ban H."/>
            <person name="Sato S."/>
            <person name="Yoshikawa S."/>
            <person name="Yamada K."/>
            <person name="Nakamura Y."/>
            <person name="Ichinomiya M."/>
            <person name="Sato N."/>
            <person name="Blanc-Mathieu R."/>
            <person name="Endo H."/>
            <person name="Kuwata A."/>
            <person name="Ogata H."/>
        </authorList>
    </citation>
    <scope>NUCLEOTIDE SEQUENCE [LARGE SCALE GENOMIC DNA]</scope>
    <source>
        <strain evidence="4">NIES 3700</strain>
    </source>
</reference>
<evidence type="ECO:0000313" key="3">
    <source>
        <dbReference type="EMBL" id="GMI04514.1"/>
    </source>
</evidence>
<dbReference type="OrthoDB" id="192555at2759"/>
<dbReference type="AlphaFoldDB" id="A0A9W7CGZ2"/>
<evidence type="ECO:0000256" key="1">
    <source>
        <dbReference type="SAM" id="MobiDB-lite"/>
    </source>
</evidence>
<evidence type="ECO:0000259" key="2">
    <source>
        <dbReference type="PROSITE" id="PS50011"/>
    </source>
</evidence>
<dbReference type="GO" id="GO:0004674">
    <property type="term" value="F:protein serine/threonine kinase activity"/>
    <property type="evidence" value="ECO:0007669"/>
    <property type="project" value="TreeGrafter"/>
</dbReference>
<feature type="compositionally biased region" description="Polar residues" evidence="1">
    <location>
        <begin position="55"/>
        <end position="65"/>
    </location>
</feature>
<dbReference type="EMBL" id="BRXW01000074">
    <property type="protein sequence ID" value="GMI04514.1"/>
    <property type="molecule type" value="Genomic_DNA"/>
</dbReference>
<name>A0A9W7CGZ2_9STRA</name>
<dbReference type="GO" id="GO:0005524">
    <property type="term" value="F:ATP binding"/>
    <property type="evidence" value="ECO:0007669"/>
    <property type="project" value="InterPro"/>
</dbReference>
<dbReference type="PANTHER" id="PTHR44329">
    <property type="entry name" value="SERINE/THREONINE-PROTEIN KINASE TNNI3K-RELATED"/>
    <property type="match status" value="1"/>
</dbReference>
<feature type="region of interest" description="Disordered" evidence="1">
    <location>
        <begin position="1"/>
        <end position="74"/>
    </location>
</feature>
<keyword evidence="4" id="KW-1185">Reference proteome</keyword>
<comment type="caution">
    <text evidence="3">The sequence shown here is derived from an EMBL/GenBank/DDBJ whole genome shotgun (WGS) entry which is preliminary data.</text>
</comment>
<feature type="domain" description="Protein kinase" evidence="2">
    <location>
        <begin position="173"/>
        <end position="477"/>
    </location>
</feature>
<dbReference type="InterPro" id="IPR001245">
    <property type="entry name" value="Ser-Thr/Tyr_kinase_cat_dom"/>
</dbReference>
<sequence length="480" mass="53001">MRHRDPKVYAIDTDLPPSTSPEEGSSPVSPWRTNSDGGSPYDELTVRRHKGVAAGSTTQSPSASPKSIGRMRKGSSFGASLKDFLSSTTSSSSDDTLPMTFSQAREARTNSKGKRRNSVQLLDESEHGVEKTIVETEKRRRSLSEGAAPNGGGLVLENPQQGHKRRIIGWGELTKVVFYREGTFSLCFTALYKGAEVVVKLLKSDAEKIDERAEELFATEIAVMLGGVGGAEEGSTTGGGRSRHLVKMIGRGREKLGSFVVLEKLTMTLEERLGHCRSSGRLLSFPWWGNKKKDAWKDDLGLRMNTCLELARGLEFCHKELGYPTRSCIIHRDFNPKNIGFRDNGGAVLFDFGLARVLDSYTAVSNAMPRAMTGEVGSCRYQAPEVSCHSPYGAQSDVWSWAVVAWEMCSLALPYGEITVGGYLSRVVEGGERLRFEGDEFEGWDGEWKALLEECWDENMSKRPCMSDVVKRLEAIMKKV</sequence>
<dbReference type="InterPro" id="IPR011009">
    <property type="entry name" value="Kinase-like_dom_sf"/>
</dbReference>
<protein>
    <recommendedName>
        <fullName evidence="2">Protein kinase domain-containing protein</fullName>
    </recommendedName>
</protein>
<proteinExistence type="predicted"/>
<dbReference type="InterPro" id="IPR051681">
    <property type="entry name" value="Ser/Thr_Kinases-Pseudokinases"/>
</dbReference>
<dbReference type="Gene3D" id="1.10.510.10">
    <property type="entry name" value="Transferase(Phosphotransferase) domain 1"/>
    <property type="match status" value="1"/>
</dbReference>
<evidence type="ECO:0000313" key="4">
    <source>
        <dbReference type="Proteomes" id="UP001165122"/>
    </source>
</evidence>
<dbReference type="InterPro" id="IPR000719">
    <property type="entry name" value="Prot_kinase_dom"/>
</dbReference>
<feature type="region of interest" description="Disordered" evidence="1">
    <location>
        <begin position="138"/>
        <end position="158"/>
    </location>
</feature>
<accession>A0A9W7CGZ2</accession>
<dbReference type="PROSITE" id="PS50011">
    <property type="entry name" value="PROTEIN_KINASE_DOM"/>
    <property type="match status" value="1"/>
</dbReference>
<dbReference type="SUPFAM" id="SSF56112">
    <property type="entry name" value="Protein kinase-like (PK-like)"/>
    <property type="match status" value="1"/>
</dbReference>